<feature type="region of interest" description="Disordered" evidence="7">
    <location>
        <begin position="112"/>
        <end position="204"/>
    </location>
</feature>
<dbReference type="GO" id="GO:0003677">
    <property type="term" value="F:DNA binding"/>
    <property type="evidence" value="ECO:0007669"/>
    <property type="project" value="UniProtKB-KW"/>
</dbReference>
<dbReference type="Gene3D" id="1.10.287.1490">
    <property type="match status" value="2"/>
</dbReference>
<dbReference type="GO" id="GO:0016459">
    <property type="term" value="C:myosin complex"/>
    <property type="evidence" value="ECO:0007669"/>
    <property type="project" value="InterPro"/>
</dbReference>
<dbReference type="GO" id="GO:0005634">
    <property type="term" value="C:nucleus"/>
    <property type="evidence" value="ECO:0007669"/>
    <property type="project" value="UniProtKB-SubCell"/>
</dbReference>
<evidence type="ECO:0000256" key="2">
    <source>
        <dbReference type="ARBA" id="ARBA00023015"/>
    </source>
</evidence>
<sequence length="1539" mass="174619">MYRAQTAPSAPNNSLMYCYNVKPIYGQSPNDDINQNSLHPSSKGPNSLFASTFFEGTTNSPDIWSAVNGLNQQGYEGALGAATSLLSQSGSYGGMQPHSHLDYSPHSVMAADLNRGLPPMSSFHRNNTPSRNAINATDNSTGNHGSSQTGDTLGKALASIYSPDHTSSSFPSSSSTPVRSPSPLNNATEPTGTNTWPPTSVQSQVSPHYESSLISLSQVEDRLDRLDDVIHVLRNHAVGPTADVPGLLAPSPHAPQGPASSASALPLACHPSAMVEAIAMNNNQSAFQSQNGHPYSGRQRLVLHHMQAGNRGVSSALELKMENGEREDMMHTSHSSDSQRSDDESEHKNGDRNSLHEDEDLSPEQKAERERERRMANNARERLRVRDINEAFKELGHMCQLHLKSEKPQTKLLVLHQAVAVILSLEQQVRERNLNPKAACLRRREEEKAAILHTGAKEVGIFLILDLWRVGFLRSGKVGPEERAVKASPSARDAPVPLPKAQRSQDQDAGRRTSARPGGVDSSHKFHNASAEQFSGRQGGQEPHRNDQESNRDVSVITHQAGYNPGVATRRGGDDRTDRNVTSPTFNFHKHPEILRPYNPDSNDHSIVLPSQVAKRGGGNEKDPRPRIPLPAASSESHEPPALGGQRPAKSPNTIVTDPFMSVGKLISQFNSSQQQRGRKGPRSRLDLEQCRRSRSVDSGRASDSSCSDSSSGRASSLRAGRGEAPGVVYPAGSARARLLSGEGSAVIKKREDVKPTGLTERPEMMSSQAARLVQRSVAARANGEPRNGSEEREIQVTPDLLKGQQELTVDPTEDAAKQVLFAYLQEGTTDDDSTTEMKVKLLLERINRLKWRTAENVEEEERNFEADVEVLQNKQTSLENEIFDLKIQLQVELENEKTLAKAVEKSRTDKKTLQDDLAQSQSEMSRLKSRLSETETQLQKTKHELNQMKAEKERAKTEMKDLEQQLSEMHDELDEAKRADIINAQKEILLKDMVQLRADFQEVLHYKEEQEEVLRHRERELTALKGALQDEVQTHDKYMSALREEYEEEIEKLLKDLEFAKERNTLLGQEKAQVQEERGSTKAQLKEVTQEKDHLRAKVQDLNIKVDQLNQAIQDLKTRERLLEQRIKQLEREKLQLEETLRDVRRNEEEMCQSNQSLLGRLEEVQGKMTKLNHEHRELKEKLKEERKQIEELWRSKVELEDERRIQDRTIEQLQRKMNSVMEECEASTDVLQGQVDEAKERSQRELTELRRQLQEKGAELEKSRQAAKNLQEELLPVEEELRRCRREQQEAQVKGQRLEQRVVELEERNSASAEDRDRQVKLMESRISQLQEDLQDERCSADRLMERLDKVKEQMDQMRTELLQERTLRQDLECDKMSLERQNKDLKGRVNHLEGSQRTNQDSLLSKLSSRIQELEERLQAEESENNSLLQVNRRLERKVKEMKMQADEQHINLQTEKDQLTQRLKTAKRQMDEAEEEIERLEHSKKKLQRELDEQTEASEQLLDQMNTLRNELRRKKKPSALIKDSLIDTDDPVSE</sequence>
<dbReference type="GO" id="GO:0046983">
    <property type="term" value="F:protein dimerization activity"/>
    <property type="evidence" value="ECO:0007669"/>
    <property type="project" value="InterPro"/>
</dbReference>
<feature type="compositionally biased region" description="Polar residues" evidence="7">
    <location>
        <begin position="184"/>
        <end position="204"/>
    </location>
</feature>
<keyword evidence="2" id="KW-0805">Transcription regulation</keyword>
<comment type="subcellular location">
    <subcellularLocation>
        <location evidence="1">Nucleus</location>
    </subcellularLocation>
</comment>
<feature type="compositionally biased region" description="Low complexity" evidence="7">
    <location>
        <begin position="699"/>
        <end position="720"/>
    </location>
</feature>
<feature type="compositionally biased region" description="Basic and acidic residues" evidence="7">
    <location>
        <begin position="542"/>
        <end position="552"/>
    </location>
</feature>
<dbReference type="InterPro" id="IPR036638">
    <property type="entry name" value="HLH_DNA-bd_sf"/>
</dbReference>
<feature type="region of interest" description="Disordered" evidence="7">
    <location>
        <begin position="1514"/>
        <end position="1539"/>
    </location>
</feature>
<dbReference type="PROSITE" id="PS50888">
    <property type="entry name" value="BHLH"/>
    <property type="match status" value="1"/>
</dbReference>
<evidence type="ECO:0000256" key="1">
    <source>
        <dbReference type="ARBA" id="ARBA00004123"/>
    </source>
</evidence>
<feature type="compositionally biased region" description="Low complexity" evidence="7">
    <location>
        <begin position="162"/>
        <end position="183"/>
    </location>
</feature>
<keyword evidence="10" id="KW-1185">Reference proteome</keyword>
<evidence type="ECO:0000256" key="3">
    <source>
        <dbReference type="ARBA" id="ARBA00023054"/>
    </source>
</evidence>
<keyword evidence="6" id="KW-0539">Nucleus</keyword>
<dbReference type="EMBL" id="OZ035842">
    <property type="protein sequence ID" value="CAL1594934.1"/>
    <property type="molecule type" value="Genomic_DNA"/>
</dbReference>
<feature type="region of interest" description="Disordered" evidence="7">
    <location>
        <begin position="909"/>
        <end position="938"/>
    </location>
</feature>
<dbReference type="GO" id="GO:0005923">
    <property type="term" value="C:bicellular tight junction"/>
    <property type="evidence" value="ECO:0007669"/>
    <property type="project" value="TreeGrafter"/>
</dbReference>
<dbReference type="PANTHER" id="PTHR46349:SF2">
    <property type="entry name" value="CINGULIN-LIKE PROTEIN 1"/>
    <property type="match status" value="1"/>
</dbReference>
<reference evidence="9 10" key="1">
    <citation type="submission" date="2024-04" db="EMBL/GenBank/DDBJ databases">
        <authorList>
            <person name="Waldvogel A.-M."/>
            <person name="Schoenle A."/>
        </authorList>
    </citation>
    <scope>NUCLEOTIDE SEQUENCE [LARGE SCALE GENOMIC DNA]</scope>
</reference>
<feature type="region of interest" description="Disordered" evidence="7">
    <location>
        <begin position="244"/>
        <end position="263"/>
    </location>
</feature>
<feature type="compositionally biased region" description="Basic and acidic residues" evidence="7">
    <location>
        <begin position="337"/>
        <end position="356"/>
    </location>
</feature>
<feature type="region of interest" description="Disordered" evidence="7">
    <location>
        <begin position="479"/>
        <end position="657"/>
    </location>
</feature>
<feature type="domain" description="BHLH" evidence="8">
    <location>
        <begin position="372"/>
        <end position="425"/>
    </location>
</feature>
<gene>
    <name evidence="9" type="ORF">KC01_LOCUS23835</name>
</gene>
<evidence type="ECO:0000313" key="9">
    <source>
        <dbReference type="EMBL" id="CAL1594934.1"/>
    </source>
</evidence>
<dbReference type="SMART" id="SM00353">
    <property type="entry name" value="HLH"/>
    <property type="match status" value="1"/>
</dbReference>
<dbReference type="Gene3D" id="4.10.280.10">
    <property type="entry name" value="Helix-loop-helix DNA-binding domain"/>
    <property type="match status" value="1"/>
</dbReference>
<protein>
    <recommendedName>
        <fullName evidence="8">BHLH domain-containing protein</fullName>
    </recommendedName>
</protein>
<dbReference type="Proteomes" id="UP001497482">
    <property type="component" value="Chromosome 20"/>
</dbReference>
<evidence type="ECO:0000256" key="7">
    <source>
        <dbReference type="SAM" id="MobiDB-lite"/>
    </source>
</evidence>
<evidence type="ECO:0000256" key="5">
    <source>
        <dbReference type="ARBA" id="ARBA00023163"/>
    </source>
</evidence>
<dbReference type="InterPro" id="IPR011598">
    <property type="entry name" value="bHLH_dom"/>
</dbReference>
<dbReference type="InterPro" id="IPR002928">
    <property type="entry name" value="Myosin_tail"/>
</dbReference>
<feature type="region of interest" description="Disordered" evidence="7">
    <location>
        <begin position="327"/>
        <end position="378"/>
    </location>
</feature>
<evidence type="ECO:0000256" key="4">
    <source>
        <dbReference type="ARBA" id="ARBA00023125"/>
    </source>
</evidence>
<dbReference type="PANTHER" id="PTHR46349">
    <property type="entry name" value="CINGULIN-LIKE PROTEIN 1-RELATED"/>
    <property type="match status" value="1"/>
</dbReference>
<feature type="compositionally biased region" description="Low complexity" evidence="7">
    <location>
        <begin position="249"/>
        <end position="263"/>
    </location>
</feature>
<evidence type="ECO:0000256" key="6">
    <source>
        <dbReference type="ARBA" id="ARBA00023242"/>
    </source>
</evidence>
<name>A0AAV2L3G5_KNICA</name>
<keyword evidence="4" id="KW-0238">DNA-binding</keyword>
<feature type="compositionally biased region" description="Basic and acidic residues" evidence="7">
    <location>
        <begin position="684"/>
        <end position="698"/>
    </location>
</feature>
<feature type="compositionally biased region" description="Basic and acidic residues" evidence="7">
    <location>
        <begin position="363"/>
        <end position="378"/>
    </location>
</feature>
<accession>A0AAV2L3G5</accession>
<dbReference type="Pfam" id="PF01576">
    <property type="entry name" value="Myosin_tail_1"/>
    <property type="match status" value="1"/>
</dbReference>
<organism evidence="9 10">
    <name type="scientific">Knipowitschia caucasica</name>
    <name type="common">Caucasian dwarf goby</name>
    <name type="synonym">Pomatoschistus caucasicus</name>
    <dbReference type="NCBI Taxonomy" id="637954"/>
    <lineage>
        <taxon>Eukaryota</taxon>
        <taxon>Metazoa</taxon>
        <taxon>Chordata</taxon>
        <taxon>Craniata</taxon>
        <taxon>Vertebrata</taxon>
        <taxon>Euteleostomi</taxon>
        <taxon>Actinopterygii</taxon>
        <taxon>Neopterygii</taxon>
        <taxon>Teleostei</taxon>
        <taxon>Neoteleostei</taxon>
        <taxon>Acanthomorphata</taxon>
        <taxon>Gobiaria</taxon>
        <taxon>Gobiiformes</taxon>
        <taxon>Gobioidei</taxon>
        <taxon>Gobiidae</taxon>
        <taxon>Gobiinae</taxon>
        <taxon>Knipowitschia</taxon>
    </lineage>
</organism>
<dbReference type="SUPFAM" id="SSF47459">
    <property type="entry name" value="HLH, helix-loop-helix DNA-binding domain"/>
    <property type="match status" value="1"/>
</dbReference>
<evidence type="ECO:0000313" key="10">
    <source>
        <dbReference type="Proteomes" id="UP001497482"/>
    </source>
</evidence>
<feature type="compositionally biased region" description="Polar residues" evidence="7">
    <location>
        <begin position="123"/>
        <end position="151"/>
    </location>
</feature>
<dbReference type="GO" id="GO:0150105">
    <property type="term" value="P:protein localization to cell-cell junction"/>
    <property type="evidence" value="ECO:0007669"/>
    <property type="project" value="TreeGrafter"/>
</dbReference>
<dbReference type="FunFam" id="4.10.280.10:FF:000001">
    <property type="entry name" value="Putative transcription factor 12"/>
    <property type="match status" value="1"/>
</dbReference>
<proteinExistence type="predicted"/>
<dbReference type="Pfam" id="PF00010">
    <property type="entry name" value="HLH"/>
    <property type="match status" value="1"/>
</dbReference>
<keyword evidence="3" id="KW-0175">Coiled coil</keyword>
<keyword evidence="5" id="KW-0804">Transcription</keyword>
<evidence type="ECO:0000259" key="8">
    <source>
        <dbReference type="PROSITE" id="PS50888"/>
    </source>
</evidence>
<feature type="region of interest" description="Disordered" evidence="7">
    <location>
        <begin position="670"/>
        <end position="729"/>
    </location>
</feature>